<dbReference type="PRINTS" id="PR01491">
    <property type="entry name" value="KVCHANNEL"/>
</dbReference>
<dbReference type="Gene3D" id="1.10.287.70">
    <property type="match status" value="1"/>
</dbReference>
<keyword evidence="16" id="KW-1185">Reference proteome</keyword>
<feature type="transmembrane region" description="Helical" evidence="13">
    <location>
        <begin position="377"/>
        <end position="401"/>
    </location>
</feature>
<accession>A0A2B4RLF4</accession>
<dbReference type="OrthoDB" id="433309at2759"/>
<evidence type="ECO:0000313" key="16">
    <source>
        <dbReference type="Proteomes" id="UP000225706"/>
    </source>
</evidence>
<dbReference type="PRINTS" id="PR01497">
    <property type="entry name" value="SHALCHANNEL"/>
</dbReference>
<feature type="transmembrane region" description="Helical" evidence="13">
    <location>
        <begin position="228"/>
        <end position="247"/>
    </location>
</feature>
<dbReference type="PRINTS" id="PR00169">
    <property type="entry name" value="KCHANNEL"/>
</dbReference>
<evidence type="ECO:0000256" key="12">
    <source>
        <dbReference type="SAM" id="MobiDB-lite"/>
    </source>
</evidence>
<dbReference type="EMBL" id="LSMT01000459">
    <property type="protein sequence ID" value="PFX17643.1"/>
    <property type="molecule type" value="Genomic_DNA"/>
</dbReference>
<keyword evidence="11" id="KW-0407">Ion channel</keyword>
<feature type="transmembrane region" description="Helical" evidence="13">
    <location>
        <begin position="320"/>
        <end position="341"/>
    </location>
</feature>
<dbReference type="SUPFAM" id="SSF81324">
    <property type="entry name" value="Voltage-gated potassium channels"/>
    <property type="match status" value="1"/>
</dbReference>
<dbReference type="SUPFAM" id="SSF54695">
    <property type="entry name" value="POZ domain"/>
    <property type="match status" value="1"/>
</dbReference>
<dbReference type="InterPro" id="IPR028325">
    <property type="entry name" value="VG_K_chnl"/>
</dbReference>
<evidence type="ECO:0000256" key="7">
    <source>
        <dbReference type="ARBA" id="ARBA00022958"/>
    </source>
</evidence>
<dbReference type="Proteomes" id="UP000225706">
    <property type="component" value="Unassembled WGS sequence"/>
</dbReference>
<evidence type="ECO:0000256" key="9">
    <source>
        <dbReference type="ARBA" id="ARBA00023065"/>
    </source>
</evidence>
<dbReference type="STRING" id="50429.A0A2B4RLF4"/>
<evidence type="ECO:0000256" key="13">
    <source>
        <dbReference type="SAM" id="Phobius"/>
    </source>
</evidence>
<dbReference type="InterPro" id="IPR003968">
    <property type="entry name" value="K_chnl_volt-dep_Kv"/>
</dbReference>
<gene>
    <name evidence="15" type="primary">Shal</name>
    <name evidence="15" type="ORF">AWC38_SpisGene18028</name>
</gene>
<dbReference type="Gene3D" id="1.20.120.350">
    <property type="entry name" value="Voltage-gated potassium channels. Chain C"/>
    <property type="match status" value="1"/>
</dbReference>
<evidence type="ECO:0000256" key="3">
    <source>
        <dbReference type="ARBA" id="ARBA00022538"/>
    </source>
</evidence>
<dbReference type="FunFam" id="1.20.120.350:FF:000081">
    <property type="entry name" value="Predicted protein"/>
    <property type="match status" value="1"/>
</dbReference>
<dbReference type="GO" id="GO:0051260">
    <property type="term" value="P:protein homooligomerization"/>
    <property type="evidence" value="ECO:0007669"/>
    <property type="project" value="InterPro"/>
</dbReference>
<dbReference type="Pfam" id="PF02214">
    <property type="entry name" value="BTB_2"/>
    <property type="match status" value="1"/>
</dbReference>
<organism evidence="15 16">
    <name type="scientific">Stylophora pistillata</name>
    <name type="common">Smooth cauliflower coral</name>
    <dbReference type="NCBI Taxonomy" id="50429"/>
    <lineage>
        <taxon>Eukaryota</taxon>
        <taxon>Metazoa</taxon>
        <taxon>Cnidaria</taxon>
        <taxon>Anthozoa</taxon>
        <taxon>Hexacorallia</taxon>
        <taxon>Scleractinia</taxon>
        <taxon>Astrocoeniina</taxon>
        <taxon>Pocilloporidae</taxon>
        <taxon>Stylophora</taxon>
    </lineage>
</organism>
<dbReference type="GO" id="GO:0008076">
    <property type="term" value="C:voltage-gated potassium channel complex"/>
    <property type="evidence" value="ECO:0007669"/>
    <property type="project" value="InterPro"/>
</dbReference>
<evidence type="ECO:0000256" key="1">
    <source>
        <dbReference type="ARBA" id="ARBA00004141"/>
    </source>
</evidence>
<evidence type="ECO:0000256" key="4">
    <source>
        <dbReference type="ARBA" id="ARBA00022692"/>
    </source>
</evidence>
<dbReference type="PANTHER" id="PTHR11537:SF105">
    <property type="entry name" value="POTASSIUM VOLTAGE-GATED CHANNEL PROTEIN SHAL"/>
    <property type="match status" value="1"/>
</dbReference>
<keyword evidence="5" id="KW-0631">Potassium channel</keyword>
<comment type="caution">
    <text evidence="15">The sequence shown here is derived from an EMBL/GenBank/DDBJ whole genome shotgun (WGS) entry which is preliminary data.</text>
</comment>
<keyword evidence="10 13" id="KW-0472">Membrane</keyword>
<keyword evidence="2" id="KW-0813">Transport</keyword>
<keyword evidence="6" id="KW-0851">Voltage-gated channel</keyword>
<dbReference type="Pfam" id="PF00520">
    <property type="entry name" value="Ion_trans"/>
    <property type="match status" value="1"/>
</dbReference>
<keyword evidence="7" id="KW-0630">Potassium</keyword>
<dbReference type="InterPro" id="IPR000210">
    <property type="entry name" value="BTB/POZ_dom"/>
</dbReference>
<sequence length="429" mass="48870">MSSKDKPVNDLENWLPLGEVGLVGISPVFKKKPFSVLHRKQLKDKRIVLNVSGRKFETWDYTLKKYPTTLLGSSDRESFYDSQRKEYFFERDPGFFRHILNYYRYGKLHFSLEECGEFYEDELEFFRIPTDALGLCCLEEYHDANSAVCRRDVHPEGEVIHHECVPQRRTFRQRLWLLFENPQSSTTAKVVYYIIGIAIVVSIVTTITETIPCGGRTCGEEYKQAFQYVDGTCVVVLTLEYLIRLFAAPHRCKFVKEFQSIVDLAAVIPFYLDIGLKSAGDFDALTILRVFRVFRVFKMSRHSTRLQALGSSIKNSSSELGFILFSFGLGVIIFATAVYYAEKEVKGTTFSSIPDSMWYAIVTMTTTGYGDMSPETAIGQIMGSVCCLVGTLVIALPVPILEMKMKLVQKKPADEENNEEQNSGQDREA</sequence>
<protein>
    <submittedName>
        <fullName evidence="15">Potassium voltage-gated channel protein Shal</fullName>
    </submittedName>
</protein>
<keyword evidence="3" id="KW-0633">Potassium transport</keyword>
<keyword evidence="4 13" id="KW-0812">Transmembrane</keyword>
<dbReference type="PANTHER" id="PTHR11537">
    <property type="entry name" value="VOLTAGE-GATED POTASSIUM CHANNEL"/>
    <property type="match status" value="1"/>
</dbReference>
<evidence type="ECO:0000256" key="11">
    <source>
        <dbReference type="ARBA" id="ARBA00023303"/>
    </source>
</evidence>
<evidence type="ECO:0000256" key="6">
    <source>
        <dbReference type="ARBA" id="ARBA00022882"/>
    </source>
</evidence>
<feature type="transmembrane region" description="Helical" evidence="13">
    <location>
        <begin position="190"/>
        <end position="208"/>
    </location>
</feature>
<dbReference type="InterPro" id="IPR003131">
    <property type="entry name" value="T1-type_BTB"/>
</dbReference>
<keyword evidence="8 13" id="KW-1133">Transmembrane helix</keyword>
<evidence type="ECO:0000256" key="8">
    <source>
        <dbReference type="ARBA" id="ARBA00022989"/>
    </source>
</evidence>
<feature type="domain" description="BTB" evidence="14">
    <location>
        <begin position="45"/>
        <end position="143"/>
    </location>
</feature>
<feature type="region of interest" description="Disordered" evidence="12">
    <location>
        <begin position="410"/>
        <end position="429"/>
    </location>
</feature>
<dbReference type="FunFam" id="1.10.287.70:FF:000028">
    <property type="entry name" value="potassium voltage-gated channel subfamily D member 3"/>
    <property type="match status" value="1"/>
</dbReference>
<comment type="subcellular location">
    <subcellularLocation>
        <location evidence="1">Membrane</location>
        <topology evidence="1">Multi-pass membrane protein</topology>
    </subcellularLocation>
</comment>
<dbReference type="InterPro" id="IPR027359">
    <property type="entry name" value="Volt_channel_dom_sf"/>
</dbReference>
<keyword evidence="9" id="KW-0406">Ion transport</keyword>
<feature type="compositionally biased region" description="Polar residues" evidence="12">
    <location>
        <begin position="420"/>
        <end position="429"/>
    </location>
</feature>
<evidence type="ECO:0000256" key="10">
    <source>
        <dbReference type="ARBA" id="ARBA00023136"/>
    </source>
</evidence>
<reference evidence="16" key="1">
    <citation type="journal article" date="2017" name="bioRxiv">
        <title>Comparative analysis of the genomes of Stylophora pistillata and Acropora digitifera provides evidence for extensive differences between species of corals.</title>
        <authorList>
            <person name="Voolstra C.R."/>
            <person name="Li Y."/>
            <person name="Liew Y.J."/>
            <person name="Baumgarten S."/>
            <person name="Zoccola D."/>
            <person name="Flot J.-F."/>
            <person name="Tambutte S."/>
            <person name="Allemand D."/>
            <person name="Aranda M."/>
        </authorList>
    </citation>
    <scope>NUCLEOTIDE SEQUENCE [LARGE SCALE GENOMIC DNA]</scope>
</reference>
<evidence type="ECO:0000256" key="5">
    <source>
        <dbReference type="ARBA" id="ARBA00022826"/>
    </source>
</evidence>
<dbReference type="AlphaFoldDB" id="A0A2B4RLF4"/>
<dbReference type="GO" id="GO:0005249">
    <property type="term" value="F:voltage-gated potassium channel activity"/>
    <property type="evidence" value="ECO:0007669"/>
    <property type="project" value="InterPro"/>
</dbReference>
<dbReference type="Gene3D" id="3.30.710.10">
    <property type="entry name" value="Potassium Channel Kv1.1, Chain A"/>
    <property type="match status" value="1"/>
</dbReference>
<evidence type="ECO:0000259" key="14">
    <source>
        <dbReference type="SMART" id="SM00225"/>
    </source>
</evidence>
<proteinExistence type="predicted"/>
<dbReference type="InterPro" id="IPR003975">
    <property type="entry name" value="K_chnl_volt-dep_Kv4"/>
</dbReference>
<dbReference type="FunFam" id="3.30.710.10:FF:000152">
    <property type="entry name" value="Predicted protein"/>
    <property type="match status" value="1"/>
</dbReference>
<dbReference type="SMART" id="SM00225">
    <property type="entry name" value="BTB"/>
    <property type="match status" value="1"/>
</dbReference>
<dbReference type="GO" id="GO:0001508">
    <property type="term" value="P:action potential"/>
    <property type="evidence" value="ECO:0007669"/>
    <property type="project" value="TreeGrafter"/>
</dbReference>
<name>A0A2B4RLF4_STYPI</name>
<evidence type="ECO:0000313" key="15">
    <source>
        <dbReference type="EMBL" id="PFX17643.1"/>
    </source>
</evidence>
<dbReference type="InterPro" id="IPR011333">
    <property type="entry name" value="SKP1/BTB/POZ_sf"/>
</dbReference>
<dbReference type="InterPro" id="IPR005821">
    <property type="entry name" value="Ion_trans_dom"/>
</dbReference>
<evidence type="ECO:0000256" key="2">
    <source>
        <dbReference type="ARBA" id="ARBA00022448"/>
    </source>
</evidence>